<evidence type="ECO:0000256" key="1">
    <source>
        <dbReference type="SAM" id="MobiDB-lite"/>
    </source>
</evidence>
<feature type="region of interest" description="Disordered" evidence="1">
    <location>
        <begin position="1"/>
        <end position="22"/>
    </location>
</feature>
<proteinExistence type="predicted"/>
<dbReference type="RefSeq" id="WP_344236744.1">
    <property type="nucleotide sequence ID" value="NZ_BAAAHH010000002.1"/>
</dbReference>
<reference evidence="2 3" key="1">
    <citation type="journal article" date="2019" name="Int. J. Syst. Evol. Microbiol.">
        <title>The Global Catalogue of Microorganisms (GCM) 10K type strain sequencing project: providing services to taxonomists for standard genome sequencing and annotation.</title>
        <authorList>
            <consortium name="The Broad Institute Genomics Platform"/>
            <consortium name="The Broad Institute Genome Sequencing Center for Infectious Disease"/>
            <person name="Wu L."/>
            <person name="Ma J."/>
        </authorList>
    </citation>
    <scope>NUCLEOTIDE SEQUENCE [LARGE SCALE GENOMIC DNA]</scope>
    <source>
        <strain evidence="2 3">JCM 10696</strain>
    </source>
</reference>
<keyword evidence="3" id="KW-1185">Reference proteome</keyword>
<evidence type="ECO:0000313" key="3">
    <source>
        <dbReference type="Proteomes" id="UP001500665"/>
    </source>
</evidence>
<comment type="caution">
    <text evidence="2">The sequence shown here is derived from an EMBL/GenBank/DDBJ whole genome shotgun (WGS) entry which is preliminary data.</text>
</comment>
<dbReference type="EMBL" id="BAAAHH010000002">
    <property type="protein sequence ID" value="GAA0939308.1"/>
    <property type="molecule type" value="Genomic_DNA"/>
</dbReference>
<dbReference type="InterPro" id="IPR047789">
    <property type="entry name" value="CU044_5270-like"/>
</dbReference>
<name>A0ABN1Q8Z2_9ACTN</name>
<sequence>MTPLPPRRDLPDLQTRRRHLMSEIRTPARRPRRRLLLGGVLATVLAGGAAAVVLAALVGPGAESPDAGRDGTLRLAAASEVLVRASRRAGTEPELRPEPGQYLYFEERGEQDHFARMSQMGKNGEKKYFISRRGENSHGENWYPVGGQSPGMWRGGGEGYQVPWPGEIKPERVSGSGWICESYRNVSEAGRRDMKVVPDCKAGDDRYRRDLPTDVEAMSEWLYSPKKNDPSPPDMRAFNKVVETIRGHYVPPKSRAALFAAASRIPGTVLIEDVTDLVGRKGVAVGMAWDGVRSDLIFDAATFEFLGERTVMDYDASSWPLKGGENGRKADPELARYMKPGHIMTQSVILRVALVDERGQRP</sequence>
<feature type="compositionally biased region" description="Basic and acidic residues" evidence="1">
    <location>
        <begin position="1"/>
        <end position="15"/>
    </location>
</feature>
<dbReference type="Proteomes" id="UP001500665">
    <property type="component" value="Unassembled WGS sequence"/>
</dbReference>
<dbReference type="NCBIfam" id="NF038083">
    <property type="entry name" value="CU044_5270_fam"/>
    <property type="match status" value="1"/>
</dbReference>
<accession>A0ABN1Q8Z2</accession>
<gene>
    <name evidence="2" type="ORF">GCM10009550_07750</name>
</gene>
<organism evidence="2 3">
    <name type="scientific">Actinocorallia libanotica</name>
    <dbReference type="NCBI Taxonomy" id="46162"/>
    <lineage>
        <taxon>Bacteria</taxon>
        <taxon>Bacillati</taxon>
        <taxon>Actinomycetota</taxon>
        <taxon>Actinomycetes</taxon>
        <taxon>Streptosporangiales</taxon>
        <taxon>Thermomonosporaceae</taxon>
        <taxon>Actinocorallia</taxon>
    </lineage>
</organism>
<protein>
    <recommendedName>
        <fullName evidence="4">CU044_5270 family protein</fullName>
    </recommendedName>
</protein>
<evidence type="ECO:0000313" key="2">
    <source>
        <dbReference type="EMBL" id="GAA0939308.1"/>
    </source>
</evidence>
<evidence type="ECO:0008006" key="4">
    <source>
        <dbReference type="Google" id="ProtNLM"/>
    </source>
</evidence>